<dbReference type="EMBL" id="SMOL01000726">
    <property type="protein sequence ID" value="KAB2600591.1"/>
    <property type="molecule type" value="Genomic_DNA"/>
</dbReference>
<dbReference type="Gene3D" id="1.10.10.580">
    <property type="entry name" value="Structural maintenance of chromosome 1. Chain E"/>
    <property type="match status" value="1"/>
</dbReference>
<evidence type="ECO:0000256" key="2">
    <source>
        <dbReference type="ARBA" id="ARBA00009870"/>
    </source>
</evidence>
<proteinExistence type="inferred from homology"/>
<evidence type="ECO:0000256" key="5">
    <source>
        <dbReference type="ARBA" id="ARBA00022829"/>
    </source>
</evidence>
<evidence type="ECO:0000256" key="7">
    <source>
        <dbReference type="ARBA" id="ARBA00064543"/>
    </source>
</evidence>
<evidence type="ECO:0000256" key="1">
    <source>
        <dbReference type="ARBA" id="ARBA00004123"/>
    </source>
</evidence>
<dbReference type="InterPro" id="IPR039781">
    <property type="entry name" value="Rad21/Rec8-like"/>
</dbReference>
<dbReference type="GO" id="GO:0007062">
    <property type="term" value="P:sister chromatid cohesion"/>
    <property type="evidence" value="ECO:0007669"/>
    <property type="project" value="InterPro"/>
</dbReference>
<evidence type="ECO:0000313" key="10">
    <source>
        <dbReference type="EMBL" id="KAB2604002.1"/>
    </source>
</evidence>
<reference evidence="9 11" key="1">
    <citation type="submission" date="2019-09" db="EMBL/GenBank/DDBJ databases">
        <authorList>
            <person name="Ou C."/>
        </authorList>
    </citation>
    <scope>NUCLEOTIDE SEQUENCE [LARGE SCALE GENOMIC DNA]</scope>
    <source>
        <strain evidence="9">S2</strain>
        <tissue evidence="9">Leaf</tissue>
    </source>
</reference>
<accession>A0A5N5FFL5</accession>
<comment type="caution">
    <text evidence="9">The sequence shown here is derived from an EMBL/GenBank/DDBJ whole genome shotgun (WGS) entry which is preliminary data.</text>
</comment>
<keyword evidence="4" id="KW-0498">Mitosis</keyword>
<dbReference type="GO" id="GO:0007059">
    <property type="term" value="P:chromosome segregation"/>
    <property type="evidence" value="ECO:0007669"/>
    <property type="project" value="UniProtKB-KW"/>
</dbReference>
<dbReference type="InterPro" id="IPR023093">
    <property type="entry name" value="ScpA-like_C"/>
</dbReference>
<dbReference type="InterPro" id="IPR006909">
    <property type="entry name" value="Rad21/Rec8_C_eu"/>
</dbReference>
<evidence type="ECO:0000259" key="8">
    <source>
        <dbReference type="Pfam" id="PF04824"/>
    </source>
</evidence>
<evidence type="ECO:0000313" key="11">
    <source>
        <dbReference type="Proteomes" id="UP000327157"/>
    </source>
</evidence>
<dbReference type="GO" id="GO:1990414">
    <property type="term" value="P:replication-born double-strand break repair via sister chromatid exchange"/>
    <property type="evidence" value="ECO:0007669"/>
    <property type="project" value="TreeGrafter"/>
</dbReference>
<dbReference type="FunFam" id="1.10.10.580:FF:000002">
    <property type="entry name" value="Sister chromatid cohesion 1 protein 4"/>
    <property type="match status" value="1"/>
</dbReference>
<dbReference type="GO" id="GO:0008278">
    <property type="term" value="C:cohesin complex"/>
    <property type="evidence" value="ECO:0007669"/>
    <property type="project" value="InterPro"/>
</dbReference>
<evidence type="ECO:0000256" key="4">
    <source>
        <dbReference type="ARBA" id="ARBA00022776"/>
    </source>
</evidence>
<gene>
    <name evidence="10" type="ORF">D8674_040965</name>
    <name evidence="9" type="ORF">D8674_041038</name>
</gene>
<dbReference type="Proteomes" id="UP000327157">
    <property type="component" value="Unassembled WGS sequence"/>
</dbReference>
<dbReference type="GO" id="GO:0051301">
    <property type="term" value="P:cell division"/>
    <property type="evidence" value="ECO:0007669"/>
    <property type="project" value="UniProtKB-KW"/>
</dbReference>
<dbReference type="SUPFAM" id="SSF46785">
    <property type="entry name" value="Winged helix' DNA-binding domain"/>
    <property type="match status" value="1"/>
</dbReference>
<dbReference type="GO" id="GO:0003682">
    <property type="term" value="F:chromatin binding"/>
    <property type="evidence" value="ECO:0007669"/>
    <property type="project" value="TreeGrafter"/>
</dbReference>
<dbReference type="AlphaFoldDB" id="A0A5N5FFL5"/>
<keyword evidence="5" id="KW-0159">Chromosome partition</keyword>
<dbReference type="PANTHER" id="PTHR12585:SF69">
    <property type="entry name" value="FI11703P"/>
    <property type="match status" value="1"/>
</dbReference>
<dbReference type="Pfam" id="PF04824">
    <property type="entry name" value="Rad21_Rec8"/>
    <property type="match status" value="1"/>
</dbReference>
<dbReference type="GO" id="GO:0005634">
    <property type="term" value="C:nucleus"/>
    <property type="evidence" value="ECO:0007669"/>
    <property type="project" value="UniProtKB-SubCell"/>
</dbReference>
<feature type="domain" description="Rad21/Rec8-like protein C-terminal eukaryotic" evidence="8">
    <location>
        <begin position="118"/>
        <end position="165"/>
    </location>
</feature>
<keyword evidence="4" id="KW-0131">Cell cycle</keyword>
<comment type="subcellular location">
    <subcellularLocation>
        <location evidence="1">Nucleus</location>
    </subcellularLocation>
</comment>
<evidence type="ECO:0000256" key="3">
    <source>
        <dbReference type="ARBA" id="ARBA00022618"/>
    </source>
</evidence>
<dbReference type="InterPro" id="IPR036390">
    <property type="entry name" value="WH_DNA-bd_sf"/>
</dbReference>
<comment type="similarity">
    <text evidence="2">Belongs to the rad21 family.</text>
</comment>
<dbReference type="OrthoDB" id="10071381at2759"/>
<protein>
    <recommendedName>
        <fullName evidence="8">Rad21/Rec8-like protein C-terminal eukaryotic domain-containing protein</fullName>
    </recommendedName>
</protein>
<comment type="subunit">
    <text evidence="7">Component of the cohesin complex.</text>
</comment>
<sequence>MEIDKENFEVADPIVEGIYKVSADVNVRSRLMDKTDDENALLQMDALCRSPNNKLDAQPIEVDALIVVDRNVEIRACRALKILVFLRTVDALPAPVSYRAVAKCLQTLLDKEPAHGKKVVGMDSLLNGKTRKEASRMFFETLVLKTRDYIHVEQAKPFDNVSIRSRFKDAPGGIVENPEFSWPIVGQRVYFIAP</sequence>
<evidence type="ECO:0000256" key="6">
    <source>
        <dbReference type="ARBA" id="ARBA00023242"/>
    </source>
</evidence>
<organism evidence="9 11">
    <name type="scientific">Pyrus ussuriensis x Pyrus communis</name>
    <dbReference type="NCBI Taxonomy" id="2448454"/>
    <lineage>
        <taxon>Eukaryota</taxon>
        <taxon>Viridiplantae</taxon>
        <taxon>Streptophyta</taxon>
        <taxon>Embryophyta</taxon>
        <taxon>Tracheophyta</taxon>
        <taxon>Spermatophyta</taxon>
        <taxon>Magnoliopsida</taxon>
        <taxon>eudicotyledons</taxon>
        <taxon>Gunneridae</taxon>
        <taxon>Pentapetalae</taxon>
        <taxon>rosids</taxon>
        <taxon>fabids</taxon>
        <taxon>Rosales</taxon>
        <taxon>Rosaceae</taxon>
        <taxon>Amygdaloideae</taxon>
        <taxon>Maleae</taxon>
        <taxon>Pyrus</taxon>
    </lineage>
</organism>
<dbReference type="PANTHER" id="PTHR12585">
    <property type="entry name" value="SCC1 / RAD21 FAMILY MEMBER"/>
    <property type="match status" value="1"/>
</dbReference>
<keyword evidence="3" id="KW-0132">Cell division</keyword>
<keyword evidence="6" id="KW-0539">Nucleus</keyword>
<reference evidence="9 11" key="2">
    <citation type="submission" date="2019-11" db="EMBL/GenBank/DDBJ databases">
        <title>A de novo genome assembly of a pear dwarfing rootstock.</title>
        <authorList>
            <person name="Wang F."/>
            <person name="Wang J."/>
            <person name="Li S."/>
            <person name="Zhang Y."/>
            <person name="Fang M."/>
            <person name="Ma L."/>
            <person name="Zhao Y."/>
            <person name="Jiang S."/>
        </authorList>
    </citation>
    <scope>NUCLEOTIDE SEQUENCE [LARGE SCALE GENOMIC DNA]</scope>
    <source>
        <strain evidence="9">S2</strain>
        <tissue evidence="9">Leaf</tissue>
    </source>
</reference>
<evidence type="ECO:0000313" key="9">
    <source>
        <dbReference type="EMBL" id="KAB2600591.1"/>
    </source>
</evidence>
<dbReference type="EMBL" id="SMOL01000656">
    <property type="protein sequence ID" value="KAB2604002.1"/>
    <property type="molecule type" value="Genomic_DNA"/>
</dbReference>
<keyword evidence="11" id="KW-1185">Reference proteome</keyword>
<name>A0A5N5FFL5_9ROSA</name>